<evidence type="ECO:0000313" key="1">
    <source>
        <dbReference type="EMBL" id="BAN78499.1"/>
    </source>
</evidence>
<accession>S6CFH5</accession>
<keyword evidence="2" id="KW-1185">Reference proteome</keyword>
<protein>
    <submittedName>
        <fullName evidence="1">Uncharacterized protein</fullName>
    </submittedName>
</protein>
<dbReference type="Proteomes" id="UP000015925">
    <property type="component" value="Segment"/>
</dbReference>
<name>S6CFH5_BPK05</name>
<organism evidence="1 2">
    <name type="scientific">Klebsiella phage 0507-KN2-1</name>
    <name type="common">Taipeivirus 0507KN21</name>
    <dbReference type="NCBI Taxonomy" id="2991282"/>
    <lineage>
        <taxon>Viruses</taxon>
        <taxon>Duplodnaviria</taxon>
        <taxon>Heunggongvirae</taxon>
        <taxon>Uroviricota</taxon>
        <taxon>Caudoviricetes</taxon>
        <taxon>Pantevenvirales</taxon>
        <taxon>Ackermannviridae</taxon>
        <taxon>Taipeivirus</taxon>
        <taxon>Taipeivirus 0507KN21</taxon>
    </lineage>
</organism>
<dbReference type="RefSeq" id="YP_008532100.1">
    <property type="nucleotide sequence ID" value="NC_022343.1"/>
</dbReference>
<dbReference type="GeneID" id="16836218"/>
<organismHost>
    <name type="scientific">Klebsiella</name>
    <dbReference type="NCBI Taxonomy" id="570"/>
</organismHost>
<dbReference type="KEGG" id="vg:16836218"/>
<evidence type="ECO:0000313" key="2">
    <source>
        <dbReference type="Proteomes" id="UP000015925"/>
    </source>
</evidence>
<proteinExistence type="predicted"/>
<dbReference type="EMBL" id="AB797215">
    <property type="protein sequence ID" value="BAN78499.1"/>
    <property type="molecule type" value="Genomic_DNA"/>
</dbReference>
<reference evidence="1 2" key="1">
    <citation type="journal article" date="2013" name="PLoS ONE">
        <title>Isolation of a Bacteriophage Specific for a New Capsular Type of Klebsiella pneumoniae and Characterization of Its Polysaccharide Depolymerase.</title>
        <authorList>
            <person name="Hsu C.R."/>
            <person name="Lin T.L."/>
            <person name="Pan Y.J."/>
            <person name="Hsieh P.F."/>
            <person name="Wang J.T."/>
        </authorList>
    </citation>
    <scope>NUCLEOTIDE SEQUENCE [LARGE SCALE GENOMIC DNA]</scope>
    <source>
        <strain evidence="1 2">0507-KN2-1</strain>
    </source>
</reference>
<sequence length="167" mass="18602">MLSLDFSFGGVSIVYPNPKNEKAGVIPGFLFVPACAVRLVLAEFVLFAVGDVFQSFADLEFDDIFRFDGQRSPGQRVAASAGFLMFHFKGAEPDELNGLARSDGRVDTGDKGRDSFFSFGFGHTLGLGDMCDKILTIHSDYSSWFMLNVYFCVHYKRITAYLTIYIE</sequence>